<dbReference type="SUPFAM" id="SSF69593">
    <property type="entry name" value="Glycerol-3-phosphate (1)-acyltransferase"/>
    <property type="match status" value="1"/>
</dbReference>
<feature type="domain" description="Phospholipid/glycerol acyltransferase" evidence="6">
    <location>
        <begin position="97"/>
        <end position="211"/>
    </location>
</feature>
<comment type="caution">
    <text evidence="7">The sequence shown here is derived from an EMBL/GenBank/DDBJ whole genome shotgun (WGS) entry which is preliminary data.</text>
</comment>
<name>A0A2W5LVJ9_ANCNO</name>
<dbReference type="InterPro" id="IPR002123">
    <property type="entry name" value="Plipid/glycerol_acylTrfase"/>
</dbReference>
<feature type="region of interest" description="Disordered" evidence="4">
    <location>
        <begin position="1"/>
        <end position="23"/>
    </location>
</feature>
<evidence type="ECO:0000256" key="2">
    <source>
        <dbReference type="ARBA" id="ARBA00022679"/>
    </source>
</evidence>
<proteinExistence type="predicted"/>
<dbReference type="Proteomes" id="UP000249577">
    <property type="component" value="Unassembled WGS sequence"/>
</dbReference>
<organism evidence="7 8">
    <name type="scientific">Ancylobacter novellus</name>
    <name type="common">Thiobacillus novellus</name>
    <dbReference type="NCBI Taxonomy" id="921"/>
    <lineage>
        <taxon>Bacteria</taxon>
        <taxon>Pseudomonadati</taxon>
        <taxon>Pseudomonadota</taxon>
        <taxon>Alphaproteobacteria</taxon>
        <taxon>Hyphomicrobiales</taxon>
        <taxon>Xanthobacteraceae</taxon>
        <taxon>Ancylobacter</taxon>
    </lineage>
</organism>
<dbReference type="CDD" id="cd07989">
    <property type="entry name" value="LPLAT_AGPAT-like"/>
    <property type="match status" value="1"/>
</dbReference>
<evidence type="ECO:0000259" key="6">
    <source>
        <dbReference type="SMART" id="SM00563"/>
    </source>
</evidence>
<dbReference type="SMART" id="SM00563">
    <property type="entry name" value="PlsC"/>
    <property type="match status" value="1"/>
</dbReference>
<keyword evidence="5" id="KW-1133">Transmembrane helix</keyword>
<evidence type="ECO:0000256" key="1">
    <source>
        <dbReference type="ARBA" id="ARBA00005189"/>
    </source>
</evidence>
<dbReference type="PANTHER" id="PTHR10434:SF40">
    <property type="entry name" value="1-ACYL-SN-GLYCEROL-3-PHOSPHATE ACYLTRANSFERASE"/>
    <property type="match status" value="1"/>
</dbReference>
<dbReference type="PANTHER" id="PTHR10434">
    <property type="entry name" value="1-ACYL-SN-GLYCEROL-3-PHOSPHATE ACYLTRANSFERASE"/>
    <property type="match status" value="1"/>
</dbReference>
<dbReference type="AlphaFoldDB" id="A0A2W5LVJ9"/>
<keyword evidence="5" id="KW-0812">Transmembrane</keyword>
<evidence type="ECO:0000313" key="8">
    <source>
        <dbReference type="Proteomes" id="UP000249577"/>
    </source>
</evidence>
<keyword evidence="2 7" id="KW-0808">Transferase</keyword>
<gene>
    <name evidence="7" type="ORF">DI565_18410</name>
</gene>
<evidence type="ECO:0000256" key="5">
    <source>
        <dbReference type="SAM" id="Phobius"/>
    </source>
</evidence>
<protein>
    <submittedName>
        <fullName evidence="7">1-acyl-sn-glycerol-3-phosphate acyltransferase</fullName>
    </submittedName>
</protein>
<sequence length="274" mass="30345">MTAPRPAAPVPASETDRPPAPRAGKTVWKRAAVFNVAQSALVFLVTIVAGPLTLFMKRETVRDVANWWCRANLKLLRLIVGIDLEVRGLENIPKGGALVAVKHQSALETFGLMPQLPDPTFVLKRELTWLPFFGWFLIRMKMIAIDRKAGSEALTQILKQAEPAAREGRQIVIYPEGTRRAVGEPARYKLGVSFLYERLGLPCAPVAINAGVFWPKGTLRRRQGRAVIEFLEPIPPGLDRDTFQKILKERIENASATLIDEALHGPTPVGPPRP</sequence>
<reference evidence="7 8" key="1">
    <citation type="submission" date="2017-08" db="EMBL/GenBank/DDBJ databases">
        <title>Infants hospitalized years apart are colonized by the same room-sourced microbial strains.</title>
        <authorList>
            <person name="Brooks B."/>
            <person name="Olm M.R."/>
            <person name="Firek B.A."/>
            <person name="Baker R."/>
            <person name="Thomas B.C."/>
            <person name="Morowitz M.J."/>
            <person name="Banfield J.F."/>
        </authorList>
    </citation>
    <scope>NUCLEOTIDE SEQUENCE [LARGE SCALE GENOMIC DNA]</scope>
    <source>
        <strain evidence="7">S2_005_003_R2_43</strain>
    </source>
</reference>
<evidence type="ECO:0000256" key="3">
    <source>
        <dbReference type="ARBA" id="ARBA00023315"/>
    </source>
</evidence>
<keyword evidence="5" id="KW-0472">Membrane</keyword>
<evidence type="ECO:0000313" key="7">
    <source>
        <dbReference type="EMBL" id="PZQ11357.1"/>
    </source>
</evidence>
<feature type="transmembrane region" description="Helical" evidence="5">
    <location>
        <begin position="32"/>
        <end position="55"/>
    </location>
</feature>
<dbReference type="EMBL" id="QFPN01000012">
    <property type="protein sequence ID" value="PZQ11357.1"/>
    <property type="molecule type" value="Genomic_DNA"/>
</dbReference>
<dbReference type="Pfam" id="PF01553">
    <property type="entry name" value="Acyltransferase"/>
    <property type="match status" value="1"/>
</dbReference>
<keyword evidence="3 7" id="KW-0012">Acyltransferase</keyword>
<accession>A0A2W5LVJ9</accession>
<evidence type="ECO:0000256" key="4">
    <source>
        <dbReference type="SAM" id="MobiDB-lite"/>
    </source>
</evidence>
<dbReference type="GO" id="GO:0006654">
    <property type="term" value="P:phosphatidic acid biosynthetic process"/>
    <property type="evidence" value="ECO:0007669"/>
    <property type="project" value="TreeGrafter"/>
</dbReference>
<comment type="pathway">
    <text evidence="1">Lipid metabolism.</text>
</comment>
<dbReference type="GO" id="GO:0003841">
    <property type="term" value="F:1-acylglycerol-3-phosphate O-acyltransferase activity"/>
    <property type="evidence" value="ECO:0007669"/>
    <property type="project" value="TreeGrafter"/>
</dbReference>